<feature type="compositionally biased region" description="Polar residues" evidence="1">
    <location>
        <begin position="1"/>
        <end position="22"/>
    </location>
</feature>
<organism evidence="2 3">
    <name type="scientific">Colletotrichum liriopes</name>
    <dbReference type="NCBI Taxonomy" id="708192"/>
    <lineage>
        <taxon>Eukaryota</taxon>
        <taxon>Fungi</taxon>
        <taxon>Dikarya</taxon>
        <taxon>Ascomycota</taxon>
        <taxon>Pezizomycotina</taxon>
        <taxon>Sordariomycetes</taxon>
        <taxon>Hypocreomycetidae</taxon>
        <taxon>Glomerellales</taxon>
        <taxon>Glomerellaceae</taxon>
        <taxon>Colletotrichum</taxon>
        <taxon>Colletotrichum spaethianum species complex</taxon>
    </lineage>
</organism>
<comment type="caution">
    <text evidence="2">The sequence shown here is derived from an EMBL/GenBank/DDBJ whole genome shotgun (WGS) entry which is preliminary data.</text>
</comment>
<protein>
    <submittedName>
        <fullName evidence="2">Uncharacterized protein</fullName>
    </submittedName>
</protein>
<sequence length="169" mass="17699">MGSTQASLTTGPSSPYTGSLANHATPPIASTLASSPSSHSTYPSGTPRITPNHLEPLTVVLQQAVSNSGGNHHDVALLDHGLDAPLVALAPETQPRASAADAQHLVRRAVEVAGAVHGVPPLRLDDPDRGEVRFDGGRAGGEEGGVVDQKRFVLDARIWEQAMRWDQVP</sequence>
<name>A0AA37GZA3_9PEZI</name>
<evidence type="ECO:0000313" key="3">
    <source>
        <dbReference type="Proteomes" id="UP001055172"/>
    </source>
</evidence>
<proteinExistence type="predicted"/>
<feature type="region of interest" description="Disordered" evidence="1">
    <location>
        <begin position="1"/>
        <end position="51"/>
    </location>
</feature>
<evidence type="ECO:0000313" key="2">
    <source>
        <dbReference type="EMBL" id="GJC89797.1"/>
    </source>
</evidence>
<feature type="compositionally biased region" description="Low complexity" evidence="1">
    <location>
        <begin position="24"/>
        <end position="47"/>
    </location>
</feature>
<dbReference type="Proteomes" id="UP001055172">
    <property type="component" value="Unassembled WGS sequence"/>
</dbReference>
<keyword evidence="3" id="KW-1185">Reference proteome</keyword>
<accession>A0AA37GZA3</accession>
<reference evidence="2 3" key="1">
    <citation type="submission" date="2021-07" db="EMBL/GenBank/DDBJ databases">
        <title>Genome data of Colletotrichum spaethianum.</title>
        <authorList>
            <person name="Utami Y.D."/>
            <person name="Hiruma K."/>
        </authorList>
    </citation>
    <scope>NUCLEOTIDE SEQUENCE [LARGE SCALE GENOMIC DNA]</scope>
    <source>
        <strain evidence="2 3">MAFF 242679</strain>
    </source>
</reference>
<gene>
    <name evidence="2" type="ORF">ColLi_12635</name>
</gene>
<dbReference type="EMBL" id="BPPX01000045">
    <property type="protein sequence ID" value="GJC89797.1"/>
    <property type="molecule type" value="Genomic_DNA"/>
</dbReference>
<dbReference type="AlphaFoldDB" id="A0AA37GZA3"/>
<evidence type="ECO:0000256" key="1">
    <source>
        <dbReference type="SAM" id="MobiDB-lite"/>
    </source>
</evidence>